<comment type="similarity">
    <text evidence="3 7">Belongs to the PTPA-type PPIase family.</text>
</comment>
<dbReference type="Gene3D" id="1.20.120.1150">
    <property type="match status" value="1"/>
</dbReference>
<evidence type="ECO:0000313" key="8">
    <source>
        <dbReference type="EMBL" id="VFU53430.1"/>
    </source>
</evidence>
<evidence type="ECO:0000256" key="6">
    <source>
        <dbReference type="ARBA" id="ARBA00023235"/>
    </source>
</evidence>
<dbReference type="GO" id="GO:0005737">
    <property type="term" value="C:cytoplasm"/>
    <property type="evidence" value="ECO:0007669"/>
    <property type="project" value="UniProtKB-SubCell"/>
</dbReference>
<dbReference type="CDD" id="cd04087">
    <property type="entry name" value="PTPA"/>
    <property type="match status" value="1"/>
</dbReference>
<keyword evidence="6 7" id="KW-0413">Isomerase</keyword>
<dbReference type="GO" id="GO:0008160">
    <property type="term" value="F:protein tyrosine phosphatase activator activity"/>
    <property type="evidence" value="ECO:0007669"/>
    <property type="project" value="TreeGrafter"/>
</dbReference>
<dbReference type="SUPFAM" id="SSF140984">
    <property type="entry name" value="PTPA-like"/>
    <property type="match status" value="1"/>
</dbReference>
<dbReference type="InterPro" id="IPR043170">
    <property type="entry name" value="PTPA_C_lid"/>
</dbReference>
<dbReference type="GO" id="GO:0005634">
    <property type="term" value="C:nucleus"/>
    <property type="evidence" value="ECO:0007669"/>
    <property type="project" value="TreeGrafter"/>
</dbReference>
<proteinExistence type="inferred from homology"/>
<evidence type="ECO:0000256" key="7">
    <source>
        <dbReference type="RuleBase" id="RU361210"/>
    </source>
</evidence>
<evidence type="ECO:0000256" key="2">
    <source>
        <dbReference type="ARBA" id="ARBA00004496"/>
    </source>
</evidence>
<evidence type="ECO:0000256" key="1">
    <source>
        <dbReference type="ARBA" id="ARBA00000971"/>
    </source>
</evidence>
<dbReference type="AlphaFoldDB" id="A0A6N2MIE6"/>
<comment type="catalytic activity">
    <reaction evidence="1 7">
        <text>[protein]-peptidylproline (omega=180) = [protein]-peptidylproline (omega=0)</text>
        <dbReference type="Rhea" id="RHEA:16237"/>
        <dbReference type="Rhea" id="RHEA-COMP:10747"/>
        <dbReference type="Rhea" id="RHEA-COMP:10748"/>
        <dbReference type="ChEBI" id="CHEBI:83833"/>
        <dbReference type="ChEBI" id="CHEBI:83834"/>
        <dbReference type="EC" id="5.2.1.8"/>
    </reaction>
</comment>
<dbReference type="GO" id="GO:0000159">
    <property type="term" value="C:protein phosphatase type 2A complex"/>
    <property type="evidence" value="ECO:0007669"/>
    <property type="project" value="TreeGrafter"/>
</dbReference>
<dbReference type="EC" id="5.2.1.8" evidence="7"/>
<protein>
    <recommendedName>
        <fullName evidence="7">Serine/threonine-protein phosphatase 2A activator</fullName>
        <ecNumber evidence="7">5.2.1.8</ecNumber>
    </recommendedName>
    <alternativeName>
        <fullName evidence="7">Phosphotyrosyl phosphatase activator</fullName>
    </alternativeName>
</protein>
<organism evidence="8">
    <name type="scientific">Salix viminalis</name>
    <name type="common">Common osier</name>
    <name type="synonym">Basket willow</name>
    <dbReference type="NCBI Taxonomy" id="40686"/>
    <lineage>
        <taxon>Eukaryota</taxon>
        <taxon>Viridiplantae</taxon>
        <taxon>Streptophyta</taxon>
        <taxon>Embryophyta</taxon>
        <taxon>Tracheophyta</taxon>
        <taxon>Spermatophyta</taxon>
        <taxon>Magnoliopsida</taxon>
        <taxon>eudicotyledons</taxon>
        <taxon>Gunneridae</taxon>
        <taxon>Pentapetalae</taxon>
        <taxon>rosids</taxon>
        <taxon>fabids</taxon>
        <taxon>Malpighiales</taxon>
        <taxon>Salicaceae</taxon>
        <taxon>Saliceae</taxon>
        <taxon>Salix</taxon>
    </lineage>
</organism>
<dbReference type="EMBL" id="CAADRP010001818">
    <property type="protein sequence ID" value="VFU53430.1"/>
    <property type="molecule type" value="Genomic_DNA"/>
</dbReference>
<sequence length="199" mass="22875">MLLILPEHLKSSIVEIVPYFTDSFGNSSRIDYGTGHETNFAAWLYCLARMGIVEEADYQALVSRVFVNYIELMRKLQSVYNLEPAGSHGVWGLDDYHFLPFIFGSSQLIDHKYMKPKSIHNEDILVNFSSEYMYLSGIVFIKKVKKGLFAEHSPLLDDISGVPTWNKVNSGLLKMYRAEVLEKVPIMQHFLFGSLIQWE</sequence>
<evidence type="ECO:0000256" key="3">
    <source>
        <dbReference type="ARBA" id="ARBA00011019"/>
    </source>
</evidence>
<dbReference type="FunFam" id="1.20.120.1150:FF:000002">
    <property type="entry name" value="Serine/threonine-protein phosphatase 2A activator"/>
    <property type="match status" value="1"/>
</dbReference>
<keyword evidence="4 7" id="KW-0963">Cytoplasm</keyword>
<dbReference type="PIRSF" id="PIRSF016325">
    <property type="entry name" value="Phstyr_phstse_ac"/>
    <property type="match status" value="1"/>
</dbReference>
<comment type="subcellular location">
    <subcellularLocation>
        <location evidence="2 7">Cytoplasm</location>
    </subcellularLocation>
</comment>
<dbReference type="InterPro" id="IPR037218">
    <property type="entry name" value="PTPA_sf"/>
</dbReference>
<dbReference type="GO" id="GO:0003755">
    <property type="term" value="F:peptidyl-prolyl cis-trans isomerase activity"/>
    <property type="evidence" value="ECO:0007669"/>
    <property type="project" value="UniProtKB-KW"/>
</dbReference>
<dbReference type="Pfam" id="PF03095">
    <property type="entry name" value="PTPA"/>
    <property type="match status" value="1"/>
</dbReference>
<evidence type="ECO:0000256" key="4">
    <source>
        <dbReference type="ARBA" id="ARBA00022490"/>
    </source>
</evidence>
<keyword evidence="5 7" id="KW-0697">Rotamase</keyword>
<accession>A0A6N2MIE6</accession>
<gene>
    <name evidence="8" type="ORF">SVIM_LOCUS370976</name>
</gene>
<reference evidence="8" key="1">
    <citation type="submission" date="2019-03" db="EMBL/GenBank/DDBJ databases">
        <authorList>
            <person name="Mank J."/>
            <person name="Almeida P."/>
        </authorList>
    </citation>
    <scope>NUCLEOTIDE SEQUENCE</scope>
    <source>
        <strain evidence="8">78183</strain>
    </source>
</reference>
<dbReference type="InterPro" id="IPR004327">
    <property type="entry name" value="Phstyr_phstse_ac"/>
</dbReference>
<comment type="function">
    <text evidence="7">PPIases accelerate the folding of proteins. It catalyzes the cis-trans isomerization of proline imidic peptide bonds in oligopeptides.</text>
</comment>
<dbReference type="PANTHER" id="PTHR10012:SF0">
    <property type="entry name" value="SERINE_THREONINE-PROTEIN PHOSPHATASE 2A ACTIVATOR"/>
    <property type="match status" value="1"/>
</dbReference>
<name>A0A6N2MIE6_SALVM</name>
<dbReference type="PANTHER" id="PTHR10012">
    <property type="entry name" value="SERINE/THREONINE-PROTEIN PHOSPHATASE 2A REGULATORY SUBUNIT B"/>
    <property type="match status" value="1"/>
</dbReference>
<evidence type="ECO:0000256" key="5">
    <source>
        <dbReference type="ARBA" id="ARBA00023110"/>
    </source>
</evidence>
<dbReference type="GO" id="GO:0007052">
    <property type="term" value="P:mitotic spindle organization"/>
    <property type="evidence" value="ECO:0007669"/>
    <property type="project" value="TreeGrafter"/>
</dbReference>